<gene>
    <name evidence="3" type="ORF">Vau01_089460</name>
</gene>
<dbReference type="GO" id="GO:0016787">
    <property type="term" value="F:hydrolase activity"/>
    <property type="evidence" value="ECO:0007669"/>
    <property type="project" value="InterPro"/>
</dbReference>
<dbReference type="GO" id="GO:0005737">
    <property type="term" value="C:cytoplasm"/>
    <property type="evidence" value="ECO:0007669"/>
    <property type="project" value="TreeGrafter"/>
</dbReference>
<evidence type="ECO:0000256" key="1">
    <source>
        <dbReference type="ARBA" id="ARBA00023239"/>
    </source>
</evidence>
<dbReference type="AlphaFoldDB" id="A0A8J3ZH07"/>
<evidence type="ECO:0000313" key="4">
    <source>
        <dbReference type="Proteomes" id="UP000612585"/>
    </source>
</evidence>
<dbReference type="PANTHER" id="PTHR21240:SF28">
    <property type="entry name" value="ISO-OROTATE DECARBOXYLASE (EUROFUNG)"/>
    <property type="match status" value="1"/>
</dbReference>
<evidence type="ECO:0000259" key="2">
    <source>
        <dbReference type="Pfam" id="PF04909"/>
    </source>
</evidence>
<sequence length="369" mass="41048">MARPAMTGMVPSEEAASSHPLYDLPLRRWTPRTQLRVAASEVTGPRFPVIDAHNHLGRWLTDDGSWMVPDPAALIDLMDRSGVRAIVNLCGRFGAELAENIARYDAAHPGRFATFCHVDWTELTTPGFDERIAAGLRASVAGGAKGLKVWKDLGLHRRDHAGNLVLLDDDRLAPLWTEAAALGIPVAVHTADPKAFFDPIDEHNERLEQLLRYPQWSFAGPEFPAFERLIDAFESMVAANPATTFIGVHGGCYPENLGRVGDMLDRYPNFHIDIAARLAELGRQPRAARDLFTRHRDRVLFGTDRFPPDGRSYLLHYRFLESADEKFPHDPDGDELSGRWAIDGLDLDDETLRAMYAGNAMRLIPALAA</sequence>
<protein>
    <recommendedName>
        <fullName evidence="2">Amidohydrolase-related domain-containing protein</fullName>
    </recommendedName>
</protein>
<dbReference type="InterPro" id="IPR032466">
    <property type="entry name" value="Metal_Hydrolase"/>
</dbReference>
<dbReference type="PANTHER" id="PTHR21240">
    <property type="entry name" value="2-AMINO-3-CARBOXYLMUCONATE-6-SEMIALDEHYDE DECARBOXYLASE"/>
    <property type="match status" value="1"/>
</dbReference>
<reference evidence="3" key="1">
    <citation type="submission" date="2021-01" db="EMBL/GenBank/DDBJ databases">
        <title>Whole genome shotgun sequence of Virgisporangium aurantiacum NBRC 16421.</title>
        <authorList>
            <person name="Komaki H."/>
            <person name="Tamura T."/>
        </authorList>
    </citation>
    <scope>NUCLEOTIDE SEQUENCE</scope>
    <source>
        <strain evidence="3">NBRC 16421</strain>
    </source>
</reference>
<dbReference type="Proteomes" id="UP000612585">
    <property type="component" value="Unassembled WGS sequence"/>
</dbReference>
<dbReference type="InterPro" id="IPR032465">
    <property type="entry name" value="ACMSD"/>
</dbReference>
<dbReference type="InterPro" id="IPR006680">
    <property type="entry name" value="Amidohydro-rel"/>
</dbReference>
<evidence type="ECO:0000313" key="3">
    <source>
        <dbReference type="EMBL" id="GIJ61430.1"/>
    </source>
</evidence>
<dbReference type="GO" id="GO:0019748">
    <property type="term" value="P:secondary metabolic process"/>
    <property type="evidence" value="ECO:0007669"/>
    <property type="project" value="TreeGrafter"/>
</dbReference>
<name>A0A8J3ZH07_9ACTN</name>
<organism evidence="3 4">
    <name type="scientific">Virgisporangium aurantiacum</name>
    <dbReference type="NCBI Taxonomy" id="175570"/>
    <lineage>
        <taxon>Bacteria</taxon>
        <taxon>Bacillati</taxon>
        <taxon>Actinomycetota</taxon>
        <taxon>Actinomycetes</taxon>
        <taxon>Micromonosporales</taxon>
        <taxon>Micromonosporaceae</taxon>
        <taxon>Virgisporangium</taxon>
    </lineage>
</organism>
<proteinExistence type="predicted"/>
<dbReference type="GO" id="GO:0016831">
    <property type="term" value="F:carboxy-lyase activity"/>
    <property type="evidence" value="ECO:0007669"/>
    <property type="project" value="InterPro"/>
</dbReference>
<dbReference type="EMBL" id="BOPG01000065">
    <property type="protein sequence ID" value="GIJ61430.1"/>
    <property type="molecule type" value="Genomic_DNA"/>
</dbReference>
<dbReference type="Gene3D" id="3.20.20.140">
    <property type="entry name" value="Metal-dependent hydrolases"/>
    <property type="match status" value="1"/>
</dbReference>
<dbReference type="RefSeq" id="WP_204006332.1">
    <property type="nucleotide sequence ID" value="NZ_BOPG01000065.1"/>
</dbReference>
<keyword evidence="1" id="KW-0456">Lyase</keyword>
<accession>A0A8J3ZH07</accession>
<dbReference type="SUPFAM" id="SSF51556">
    <property type="entry name" value="Metallo-dependent hydrolases"/>
    <property type="match status" value="1"/>
</dbReference>
<comment type="caution">
    <text evidence="3">The sequence shown here is derived from an EMBL/GenBank/DDBJ whole genome shotgun (WGS) entry which is preliminary data.</text>
</comment>
<dbReference type="Pfam" id="PF04909">
    <property type="entry name" value="Amidohydro_2"/>
    <property type="match status" value="1"/>
</dbReference>
<feature type="domain" description="Amidohydrolase-related" evidence="2">
    <location>
        <begin position="71"/>
        <end position="364"/>
    </location>
</feature>
<keyword evidence="4" id="KW-1185">Reference proteome</keyword>